<organism evidence="1 2">
    <name type="scientific">Fusarium oxysporum f. sp. cepae</name>
    <dbReference type="NCBI Taxonomy" id="396571"/>
    <lineage>
        <taxon>Eukaryota</taxon>
        <taxon>Fungi</taxon>
        <taxon>Dikarya</taxon>
        <taxon>Ascomycota</taxon>
        <taxon>Pezizomycotina</taxon>
        <taxon>Sordariomycetes</taxon>
        <taxon>Hypocreomycetidae</taxon>
        <taxon>Hypocreales</taxon>
        <taxon>Nectriaceae</taxon>
        <taxon>Fusarium</taxon>
        <taxon>Fusarium oxysporum species complex</taxon>
    </lineage>
</organism>
<dbReference type="EMBL" id="MRCU01000001">
    <property type="protein sequence ID" value="RKK29930.1"/>
    <property type="molecule type" value="Genomic_DNA"/>
</dbReference>
<comment type="caution">
    <text evidence="1">The sequence shown here is derived from an EMBL/GenBank/DDBJ whole genome shotgun (WGS) entry which is preliminary data.</text>
</comment>
<evidence type="ECO:0000313" key="2">
    <source>
        <dbReference type="Proteomes" id="UP000270866"/>
    </source>
</evidence>
<evidence type="ECO:0000313" key="1">
    <source>
        <dbReference type="EMBL" id="RKK29930.1"/>
    </source>
</evidence>
<protein>
    <submittedName>
        <fullName evidence="1">Uncharacterized protein</fullName>
    </submittedName>
</protein>
<dbReference type="Proteomes" id="UP000270866">
    <property type="component" value="Chromosome 1"/>
</dbReference>
<gene>
    <name evidence="1" type="ORF">BFJ65_g1837</name>
</gene>
<proteinExistence type="predicted"/>
<sequence>MNAYENRYFSTEPRTRYYKYWSATVDGGLPWRLACATAAGPFTLDPAKAIQGCAKTDYADAVNE</sequence>
<reference evidence="1 2" key="1">
    <citation type="journal article" date="2018" name="Sci. Rep.">
        <title>Characterisation of pathogen-specific regions and novel effector candidates in Fusarium oxysporum f. sp. cepae.</title>
        <authorList>
            <person name="Armitage A.D."/>
            <person name="Taylor A."/>
            <person name="Sobczyk M.K."/>
            <person name="Baxter L."/>
            <person name="Greenfield B.P."/>
            <person name="Bates H.J."/>
            <person name="Wilson F."/>
            <person name="Jackson A.C."/>
            <person name="Ott S."/>
            <person name="Harrison R.J."/>
            <person name="Clarkson J.P."/>
        </authorList>
    </citation>
    <scope>NUCLEOTIDE SEQUENCE [LARGE SCALE GENOMIC DNA]</scope>
    <source>
        <strain evidence="1 2">FoC_Fus2</strain>
    </source>
</reference>
<dbReference type="AlphaFoldDB" id="A0A3L6PA96"/>
<name>A0A3L6PA96_FUSOX</name>
<accession>A0A3L6PA96</accession>